<protein>
    <recommendedName>
        <fullName evidence="3">GLPGLI family protein</fullName>
    </recommendedName>
</protein>
<accession>A0A0P7A816</accession>
<reference evidence="1 2" key="1">
    <citation type="submission" date="2015-09" db="EMBL/GenBank/DDBJ databases">
        <title>Genome sequence of the marine flavobacterium Croceitalea dokdonensis DOKDO 023 that contains proton- and sodium-pumping rhodopsins.</title>
        <authorList>
            <person name="Kwon S.-K."/>
            <person name="Lee H.K."/>
            <person name="Kwak M.-J."/>
            <person name="Kim J.F."/>
        </authorList>
    </citation>
    <scope>NUCLEOTIDE SEQUENCE [LARGE SCALE GENOMIC DNA]</scope>
    <source>
        <strain evidence="1 2">DOKDO 023</strain>
    </source>
</reference>
<dbReference type="EMBL" id="LDJX01000002">
    <property type="protein sequence ID" value="KPM33006.1"/>
    <property type="molecule type" value="Genomic_DNA"/>
</dbReference>
<proteinExistence type="predicted"/>
<dbReference type="InterPro" id="IPR005901">
    <property type="entry name" value="GLPGLI"/>
</dbReference>
<comment type="caution">
    <text evidence="1">The sequence shown here is derived from an EMBL/GenBank/DDBJ whole genome shotgun (WGS) entry which is preliminary data.</text>
</comment>
<dbReference type="NCBIfam" id="TIGR01200">
    <property type="entry name" value="GLPGLI"/>
    <property type="match status" value="1"/>
</dbReference>
<dbReference type="OrthoDB" id="1429333at2"/>
<dbReference type="RefSeq" id="WP_054558566.1">
    <property type="nucleotide sequence ID" value="NZ_LDJX01000002.1"/>
</dbReference>
<organism evidence="1 2">
    <name type="scientific">Croceitalea dokdonensis DOKDO 023</name>
    <dbReference type="NCBI Taxonomy" id="1300341"/>
    <lineage>
        <taxon>Bacteria</taxon>
        <taxon>Pseudomonadati</taxon>
        <taxon>Bacteroidota</taxon>
        <taxon>Flavobacteriia</taxon>
        <taxon>Flavobacteriales</taxon>
        <taxon>Flavobacteriaceae</taxon>
        <taxon>Croceitalea</taxon>
    </lineage>
</organism>
<keyword evidence="2" id="KW-1185">Reference proteome</keyword>
<dbReference type="Pfam" id="PF09697">
    <property type="entry name" value="Porph_ging"/>
    <property type="match status" value="1"/>
</dbReference>
<sequence>MKLPEYKIILTFFFLISFKTVFSQKSLSITYTIETKFDLEEMRDTEAQEMSMMVSDIMSDFEFQLMIDGGESIFKQSEQLVRDDINPLSYKLATGFCSGNEVWHTKKGDTIKRVALLDSNPLTILILNEEVKWEILNKTKYIGKFKVIKATTTRKLGSNYVEKIDVWFAPELPYSFGPLGYNGLPGLILEMHRDNIVYKFKEVEEKKISIKFPKGSKEMTFEDYYKILDANMAEIKKRG</sequence>
<evidence type="ECO:0000313" key="2">
    <source>
        <dbReference type="Proteomes" id="UP000050280"/>
    </source>
</evidence>
<evidence type="ECO:0008006" key="3">
    <source>
        <dbReference type="Google" id="ProtNLM"/>
    </source>
</evidence>
<name>A0A0P7A816_9FLAO</name>
<gene>
    <name evidence="1" type="ORF">I595_1433</name>
</gene>
<dbReference type="STRING" id="1300341.I595_1433"/>
<dbReference type="AlphaFoldDB" id="A0A0P7A816"/>
<evidence type="ECO:0000313" key="1">
    <source>
        <dbReference type="EMBL" id="KPM33006.1"/>
    </source>
</evidence>
<dbReference type="Proteomes" id="UP000050280">
    <property type="component" value="Unassembled WGS sequence"/>
</dbReference>